<dbReference type="InterPro" id="IPR029787">
    <property type="entry name" value="Nucleotide_cyclase"/>
</dbReference>
<gene>
    <name evidence="4" type="ORF">H7B67_27255</name>
</gene>
<dbReference type="InterPro" id="IPR035965">
    <property type="entry name" value="PAS-like_dom_sf"/>
</dbReference>
<dbReference type="GO" id="GO:1902201">
    <property type="term" value="P:negative regulation of bacterial-type flagellum-dependent cell motility"/>
    <property type="evidence" value="ECO:0007669"/>
    <property type="project" value="TreeGrafter"/>
</dbReference>
<dbReference type="InterPro" id="IPR000160">
    <property type="entry name" value="GGDEF_dom"/>
</dbReference>
<dbReference type="GO" id="GO:0043709">
    <property type="term" value="P:cell adhesion involved in single-species biofilm formation"/>
    <property type="evidence" value="ECO:0007669"/>
    <property type="project" value="TreeGrafter"/>
</dbReference>
<keyword evidence="1" id="KW-0472">Membrane</keyword>
<dbReference type="GO" id="GO:0052621">
    <property type="term" value="F:diguanylate cyclase activity"/>
    <property type="evidence" value="ECO:0007669"/>
    <property type="project" value="TreeGrafter"/>
</dbReference>
<feature type="transmembrane region" description="Helical" evidence="1">
    <location>
        <begin position="64"/>
        <end position="88"/>
    </location>
</feature>
<evidence type="ECO:0000259" key="3">
    <source>
        <dbReference type="PROSITE" id="PS50887"/>
    </source>
</evidence>
<feature type="domain" description="GGDEF" evidence="3">
    <location>
        <begin position="413"/>
        <end position="552"/>
    </location>
</feature>
<dbReference type="AlphaFoldDB" id="A0A841T9F5"/>
<dbReference type="InterPro" id="IPR031621">
    <property type="entry name" value="HisKA_7TM"/>
</dbReference>
<dbReference type="PROSITE" id="PS50887">
    <property type="entry name" value="GGDEF"/>
    <property type="match status" value="1"/>
</dbReference>
<dbReference type="PANTHER" id="PTHR45138:SF5">
    <property type="entry name" value="BIFUNCTIONAL PERIPLASMIC SUBSTRATE BINDING PROTEIN_CYTOPLASMIC DIGUANYLATE CYCLASE"/>
    <property type="match status" value="1"/>
</dbReference>
<dbReference type="RefSeq" id="WP_185123053.1">
    <property type="nucleotide sequence ID" value="NZ_JACJVQ010000025.1"/>
</dbReference>
<keyword evidence="5" id="KW-1185">Reference proteome</keyword>
<feature type="transmembrane region" description="Helical" evidence="1">
    <location>
        <begin position="203"/>
        <end position="223"/>
    </location>
</feature>
<evidence type="ECO:0000259" key="2">
    <source>
        <dbReference type="PROSITE" id="PS50113"/>
    </source>
</evidence>
<feature type="transmembrane region" description="Helical" evidence="1">
    <location>
        <begin position="100"/>
        <end position="118"/>
    </location>
</feature>
<reference evidence="4 5" key="1">
    <citation type="submission" date="2020-08" db="EMBL/GenBank/DDBJ databases">
        <title>Cohnella phylogeny.</title>
        <authorList>
            <person name="Dunlap C."/>
        </authorList>
    </citation>
    <scope>NUCLEOTIDE SEQUENCE [LARGE SCALE GENOMIC DNA]</scope>
    <source>
        <strain evidence="4 5">DSM 25241</strain>
    </source>
</reference>
<dbReference type="NCBIfam" id="TIGR00254">
    <property type="entry name" value="GGDEF"/>
    <property type="match status" value="1"/>
</dbReference>
<organism evidence="4 5">
    <name type="scientific">Cohnella thailandensis</name>
    <dbReference type="NCBI Taxonomy" id="557557"/>
    <lineage>
        <taxon>Bacteria</taxon>
        <taxon>Bacillati</taxon>
        <taxon>Bacillota</taxon>
        <taxon>Bacilli</taxon>
        <taxon>Bacillales</taxon>
        <taxon>Paenibacillaceae</taxon>
        <taxon>Cohnella</taxon>
    </lineage>
</organism>
<comment type="caution">
    <text evidence="4">The sequence shown here is derived from an EMBL/GenBank/DDBJ whole genome shotgun (WGS) entry which is preliminary data.</text>
</comment>
<protein>
    <submittedName>
        <fullName evidence="4">Diguanylate cyclase</fullName>
    </submittedName>
</protein>
<dbReference type="SUPFAM" id="SSF55785">
    <property type="entry name" value="PYP-like sensor domain (PAS domain)"/>
    <property type="match status" value="1"/>
</dbReference>
<feature type="transmembrane region" description="Helical" evidence="1">
    <location>
        <begin position="173"/>
        <end position="197"/>
    </location>
</feature>
<dbReference type="SUPFAM" id="SSF55073">
    <property type="entry name" value="Nucleotide cyclase"/>
    <property type="match status" value="1"/>
</dbReference>
<dbReference type="InterPro" id="IPR050469">
    <property type="entry name" value="Diguanylate_Cyclase"/>
</dbReference>
<dbReference type="GO" id="GO:0005886">
    <property type="term" value="C:plasma membrane"/>
    <property type="evidence" value="ECO:0007669"/>
    <property type="project" value="TreeGrafter"/>
</dbReference>
<proteinExistence type="predicted"/>
<feature type="transmembrane region" description="Helical" evidence="1">
    <location>
        <begin position="37"/>
        <end position="58"/>
    </location>
</feature>
<feature type="transmembrane region" description="Helical" evidence="1">
    <location>
        <begin position="138"/>
        <end position="161"/>
    </location>
</feature>
<evidence type="ECO:0000313" key="4">
    <source>
        <dbReference type="EMBL" id="MBB6637841.1"/>
    </source>
</evidence>
<dbReference type="Gene3D" id="3.30.450.20">
    <property type="entry name" value="PAS domain"/>
    <property type="match status" value="1"/>
</dbReference>
<dbReference type="SMART" id="SM00267">
    <property type="entry name" value="GGDEF"/>
    <property type="match status" value="1"/>
</dbReference>
<sequence>MNALGLIRPDLFIFLCLLFLLIIVVAISQITRTHKVYLAFHSIMMVWPLGQYAVSIAVRPDIQLIFLKLSFVSIGLIGPGWLFFVLFLTQRTSWLKSSRLAAVLLPSIISVAAVLWNPNGLFFTSEGDHLGDRQYGPMFWLLAFTQFGYLFVTLISMYYTMKNDSSSKRRKQMTTTLLGMFVLTGFAVLDVLVNVMLRDYLPIVPGLMSIGILLSDFCFVVAISRYGMFDVLSTAQKDIIDHMSMGIIVVDDSNKVIEVNRGAEPFALVAKGDDFEMDKFLSSIEHREEVREFLYRYRNYPGSRQQTEISWRDGRYVSIQISPVLDETKSVLAKVITFQDVTEQRKHVEEMNRKNEALHERNLELILIQEELFRVNQKLEQMAITDGLTGCYNRRFLMQQLEHEVMLNYRYGTPFSIFLFDIDHFKTFNDRYGHVVGDEVICKTAETVRNSLRRTDILARYGGEEFTIYLPHTNREQAELLADRIIQAVAASEIAVGKETVGITISMGTITEEAFQKPVDDVKEYLRSMFAQVDAALYQAKNQGRNRVVVAS</sequence>
<dbReference type="InterPro" id="IPR000700">
    <property type="entry name" value="PAS-assoc_C"/>
</dbReference>
<dbReference type="Gene3D" id="3.30.70.270">
    <property type="match status" value="1"/>
</dbReference>
<dbReference type="Proteomes" id="UP000535838">
    <property type="component" value="Unassembled WGS sequence"/>
</dbReference>
<dbReference type="PANTHER" id="PTHR45138">
    <property type="entry name" value="REGULATORY COMPONENTS OF SENSORY TRANSDUCTION SYSTEM"/>
    <property type="match status" value="1"/>
</dbReference>
<keyword evidence="1" id="KW-1133">Transmembrane helix</keyword>
<accession>A0A841T9F5</accession>
<evidence type="ECO:0000313" key="5">
    <source>
        <dbReference type="Proteomes" id="UP000535838"/>
    </source>
</evidence>
<dbReference type="FunFam" id="3.30.70.270:FF:000001">
    <property type="entry name" value="Diguanylate cyclase domain protein"/>
    <property type="match status" value="1"/>
</dbReference>
<dbReference type="EMBL" id="JACJVQ010000025">
    <property type="protein sequence ID" value="MBB6637841.1"/>
    <property type="molecule type" value="Genomic_DNA"/>
</dbReference>
<dbReference type="CDD" id="cd01949">
    <property type="entry name" value="GGDEF"/>
    <property type="match status" value="1"/>
</dbReference>
<name>A0A841T9F5_9BACL</name>
<dbReference type="PROSITE" id="PS50113">
    <property type="entry name" value="PAC"/>
    <property type="match status" value="1"/>
</dbReference>
<dbReference type="Pfam" id="PF00990">
    <property type="entry name" value="GGDEF"/>
    <property type="match status" value="1"/>
</dbReference>
<feature type="domain" description="PAC" evidence="2">
    <location>
        <begin position="303"/>
        <end position="353"/>
    </location>
</feature>
<dbReference type="Pfam" id="PF16927">
    <property type="entry name" value="HisKA_7TM"/>
    <property type="match status" value="1"/>
</dbReference>
<evidence type="ECO:0000256" key="1">
    <source>
        <dbReference type="SAM" id="Phobius"/>
    </source>
</evidence>
<dbReference type="InterPro" id="IPR043128">
    <property type="entry name" value="Rev_trsase/Diguanyl_cyclase"/>
</dbReference>
<keyword evidence="1" id="KW-0812">Transmembrane</keyword>
<feature type="transmembrane region" description="Helical" evidence="1">
    <location>
        <begin position="12"/>
        <end position="30"/>
    </location>
</feature>